<evidence type="ECO:0000313" key="8">
    <source>
        <dbReference type="Proteomes" id="UP000261580"/>
    </source>
</evidence>
<dbReference type="CDD" id="cd19769">
    <property type="entry name" value="Bbox2_TRIM16-like"/>
    <property type="match status" value="1"/>
</dbReference>
<evidence type="ECO:0000313" key="7">
    <source>
        <dbReference type="Ensembl" id="ENSNBRP00000008856.1"/>
    </source>
</evidence>
<dbReference type="InterPro" id="IPR013083">
    <property type="entry name" value="Znf_RING/FYVE/PHD"/>
</dbReference>
<dbReference type="PANTHER" id="PTHR25465">
    <property type="entry name" value="B-BOX DOMAIN CONTAINING"/>
    <property type="match status" value="1"/>
</dbReference>
<dbReference type="PROSITE" id="PS50089">
    <property type="entry name" value="ZF_RING_2"/>
    <property type="match status" value="1"/>
</dbReference>
<dbReference type="PROSITE" id="PS00518">
    <property type="entry name" value="ZF_RING_1"/>
    <property type="match status" value="1"/>
</dbReference>
<keyword evidence="8" id="KW-1185">Reference proteome</keyword>
<evidence type="ECO:0000256" key="4">
    <source>
        <dbReference type="PROSITE-ProRule" id="PRU00024"/>
    </source>
</evidence>
<reference evidence="7" key="1">
    <citation type="submission" date="2025-08" db="UniProtKB">
        <authorList>
            <consortium name="Ensembl"/>
        </authorList>
    </citation>
    <scope>IDENTIFICATION</scope>
</reference>
<keyword evidence="2 4" id="KW-0863">Zinc-finger</keyword>
<dbReference type="Gene3D" id="3.30.40.10">
    <property type="entry name" value="Zinc/RING finger domain, C3HC4 (zinc finger)"/>
    <property type="match status" value="1"/>
</dbReference>
<evidence type="ECO:0000256" key="2">
    <source>
        <dbReference type="ARBA" id="ARBA00022771"/>
    </source>
</evidence>
<dbReference type="SMART" id="SM00184">
    <property type="entry name" value="RING"/>
    <property type="match status" value="1"/>
</dbReference>
<dbReference type="InterPro" id="IPR017907">
    <property type="entry name" value="Znf_RING_CS"/>
</dbReference>
<evidence type="ECO:0008006" key="9">
    <source>
        <dbReference type="Google" id="ProtNLM"/>
    </source>
</evidence>
<proteinExistence type="predicted"/>
<dbReference type="Gene3D" id="3.30.160.60">
    <property type="entry name" value="Classic Zinc Finger"/>
    <property type="match status" value="1"/>
</dbReference>
<dbReference type="Pfam" id="PF13445">
    <property type="entry name" value="zf-RING_UBOX"/>
    <property type="match status" value="1"/>
</dbReference>
<reference evidence="7" key="2">
    <citation type="submission" date="2025-09" db="UniProtKB">
        <authorList>
            <consortium name="Ensembl"/>
        </authorList>
    </citation>
    <scope>IDENTIFICATION</scope>
</reference>
<dbReference type="SUPFAM" id="SSF57845">
    <property type="entry name" value="B-box zinc-binding domain"/>
    <property type="match status" value="1"/>
</dbReference>
<dbReference type="PROSITE" id="PS50119">
    <property type="entry name" value="ZF_BBOX"/>
    <property type="match status" value="1"/>
</dbReference>
<dbReference type="GO" id="GO:0008270">
    <property type="term" value="F:zinc ion binding"/>
    <property type="evidence" value="ECO:0007669"/>
    <property type="project" value="UniProtKB-KW"/>
</dbReference>
<protein>
    <recommendedName>
        <fullName evidence="9">RING-type domain-containing protein</fullName>
    </recommendedName>
</protein>
<dbReference type="Ensembl" id="ENSNBRT00000009113.1">
    <property type="protein sequence ID" value="ENSNBRP00000008856.1"/>
    <property type="gene ID" value="ENSNBRG00000006930.1"/>
</dbReference>
<dbReference type="SUPFAM" id="SSF57850">
    <property type="entry name" value="RING/U-box"/>
    <property type="match status" value="1"/>
</dbReference>
<feature type="domain" description="B box-type" evidence="6">
    <location>
        <begin position="78"/>
        <end position="118"/>
    </location>
</feature>
<dbReference type="PANTHER" id="PTHR25465:SF14">
    <property type="entry name" value="E3 UBIQUITIN-PROTEIN LIGASE TRIM65"/>
    <property type="match status" value="1"/>
</dbReference>
<accession>A0A3Q4GIP7</accession>
<evidence type="ECO:0000256" key="3">
    <source>
        <dbReference type="ARBA" id="ARBA00022833"/>
    </source>
</evidence>
<evidence type="ECO:0000256" key="1">
    <source>
        <dbReference type="ARBA" id="ARBA00022723"/>
    </source>
</evidence>
<dbReference type="Pfam" id="PF00643">
    <property type="entry name" value="zf-B_box"/>
    <property type="match status" value="1"/>
</dbReference>
<dbReference type="InterPro" id="IPR051051">
    <property type="entry name" value="E3_ubiq-ligase_TRIM/RNF"/>
</dbReference>
<evidence type="ECO:0000259" key="5">
    <source>
        <dbReference type="PROSITE" id="PS50089"/>
    </source>
</evidence>
<keyword evidence="3" id="KW-0862">Zinc</keyword>
<dbReference type="STRING" id="32507.ENSNBRP00000008856"/>
<name>A0A3Q4GIP7_NEOBR</name>
<evidence type="ECO:0000259" key="6">
    <source>
        <dbReference type="PROSITE" id="PS50119"/>
    </source>
</evidence>
<dbReference type="AlphaFoldDB" id="A0A3Q4GIP7"/>
<dbReference type="InterPro" id="IPR027370">
    <property type="entry name" value="Znf-RING_euk"/>
</dbReference>
<organism evidence="7 8">
    <name type="scientific">Neolamprologus brichardi</name>
    <name type="common">Fairy cichlid</name>
    <name type="synonym">Lamprologus brichardi</name>
    <dbReference type="NCBI Taxonomy" id="32507"/>
    <lineage>
        <taxon>Eukaryota</taxon>
        <taxon>Metazoa</taxon>
        <taxon>Chordata</taxon>
        <taxon>Craniata</taxon>
        <taxon>Vertebrata</taxon>
        <taxon>Euteleostomi</taxon>
        <taxon>Actinopterygii</taxon>
        <taxon>Neopterygii</taxon>
        <taxon>Teleostei</taxon>
        <taxon>Neoteleostei</taxon>
        <taxon>Acanthomorphata</taxon>
        <taxon>Ovalentaria</taxon>
        <taxon>Cichlomorphae</taxon>
        <taxon>Cichliformes</taxon>
        <taxon>Cichlidae</taxon>
        <taxon>African cichlids</taxon>
        <taxon>Pseudocrenilabrinae</taxon>
        <taxon>Lamprologini</taxon>
        <taxon>Neolamprologus</taxon>
    </lineage>
</organism>
<sequence length="161" mass="18520">MHPPHSQVLQPEHYMNHLCCQICRKLLRNPVMIPCGHNFCMHCIQDQWDCDQLRNSLCRCPECKYEVLKRPRSCAETSESTLCGKHDKPLEVYCCTDEQIICAQCASAEHGGHRIGWVKEERSSNLQEEETEGSVSWKAFGELAQESIYAVLWHNTRPSST</sequence>
<feature type="domain" description="RING-type" evidence="5">
    <location>
        <begin position="20"/>
        <end position="64"/>
    </location>
</feature>
<dbReference type="Bgee" id="ENSNBRG00000006930">
    <property type="expression patterns" value="Expressed in testis and 1 other cell type or tissue"/>
</dbReference>
<dbReference type="Proteomes" id="UP000261580">
    <property type="component" value="Unassembled WGS sequence"/>
</dbReference>
<keyword evidence="1" id="KW-0479">Metal-binding</keyword>
<dbReference type="InterPro" id="IPR000315">
    <property type="entry name" value="Znf_B-box"/>
</dbReference>
<dbReference type="SMART" id="SM00336">
    <property type="entry name" value="BBOX"/>
    <property type="match status" value="1"/>
</dbReference>
<dbReference type="InterPro" id="IPR001841">
    <property type="entry name" value="Znf_RING"/>
</dbReference>